<dbReference type="PANTHER" id="PTHR34047">
    <property type="entry name" value="NUCLEAR INTRON MATURASE 1, MITOCHONDRIAL-RELATED"/>
    <property type="match status" value="1"/>
</dbReference>
<dbReference type="RefSeq" id="WP_212138922.1">
    <property type="nucleotide sequence ID" value="NZ_CP073708.1"/>
</dbReference>
<dbReference type="Pfam" id="PF00078">
    <property type="entry name" value="RVT_1"/>
    <property type="match status" value="1"/>
</dbReference>
<dbReference type="InterPro" id="IPR051083">
    <property type="entry name" value="GrpII_Intron_Splice-Mob/Def"/>
</dbReference>
<dbReference type="Proteomes" id="UP000677234">
    <property type="component" value="Chromosome"/>
</dbReference>
<feature type="domain" description="Reverse transcriptase" evidence="1">
    <location>
        <begin position="1"/>
        <end position="276"/>
    </location>
</feature>
<reference evidence="2" key="1">
    <citation type="submission" date="2021-04" db="EMBL/GenBank/DDBJ databases">
        <title>Brevibacillus composti FJAT-54423, complete genome.</title>
        <authorList>
            <person name="Tang R."/>
        </authorList>
    </citation>
    <scope>NUCLEOTIDE SEQUENCE</scope>
    <source>
        <strain evidence="2">FJAT-54424</strain>
    </source>
</reference>
<dbReference type="SUPFAM" id="SSF56672">
    <property type="entry name" value="DNA/RNA polymerases"/>
    <property type="match status" value="1"/>
</dbReference>
<evidence type="ECO:0000313" key="3">
    <source>
        <dbReference type="Proteomes" id="UP000677234"/>
    </source>
</evidence>
<organism evidence="2 3">
    <name type="scientific">Brevibacillus composti</name>
    <dbReference type="NCBI Taxonomy" id="2796470"/>
    <lineage>
        <taxon>Bacteria</taxon>
        <taxon>Bacillati</taxon>
        <taxon>Bacillota</taxon>
        <taxon>Bacilli</taxon>
        <taxon>Bacillales</taxon>
        <taxon>Paenibacillaceae</taxon>
        <taxon>Brevibacillus</taxon>
    </lineage>
</organism>
<dbReference type="PROSITE" id="PS50878">
    <property type="entry name" value="RT_POL"/>
    <property type="match status" value="1"/>
</dbReference>
<protein>
    <submittedName>
        <fullName evidence="2">RNA-dependent DNA polymerase</fullName>
    </submittedName>
</protein>
<dbReference type="PANTHER" id="PTHR34047:SF8">
    <property type="entry name" value="PROTEIN YKFC"/>
    <property type="match status" value="1"/>
</dbReference>
<dbReference type="EMBL" id="CP073708">
    <property type="protein sequence ID" value="QUO43471.1"/>
    <property type="molecule type" value="Genomic_DNA"/>
</dbReference>
<evidence type="ECO:0000259" key="1">
    <source>
        <dbReference type="PROSITE" id="PS50878"/>
    </source>
</evidence>
<sequence>MKRFSSLYQSIYDFESLHAAYKRARKGKRYRDGVLSFSSNLEERLIELQNELIWKTYRTSPYRHFKVYEPKERLVKALPFRDRVAQHALVAAIEPIFEKSFIYHSYGCRVGKGVHRGSQQLMRWLRETQRKWGKVYCLKADVSKFFPSINHDTLLSIIKRKIKCPDTLWLIEEIVRSSDDSSDVPGVGIPVGNLTSQLFANIYLDQLDHYVKERMRVKYYIRYMDDFVILHHDKKELRRWLQEIEDFLFARLQLKLNPKTDIFPISRGVDFLGYRTWPTHRLVRKSSIKRMKRKMRKFQRRYAKGAVSLEEINRTVQSWLGHVKHADSYNLRKRLFSAFPLVKGEPGTKAQTQS</sequence>
<evidence type="ECO:0000313" key="2">
    <source>
        <dbReference type="EMBL" id="QUO43471.1"/>
    </source>
</evidence>
<accession>A0ABX7Z996</accession>
<dbReference type="InterPro" id="IPR043502">
    <property type="entry name" value="DNA/RNA_pol_sf"/>
</dbReference>
<gene>
    <name evidence="2" type="ORF">KDJ56_11220</name>
</gene>
<keyword evidence="3" id="KW-1185">Reference proteome</keyword>
<name>A0ABX7Z996_9BACL</name>
<proteinExistence type="predicted"/>
<dbReference type="CDD" id="cd01651">
    <property type="entry name" value="RT_G2_intron"/>
    <property type="match status" value="1"/>
</dbReference>
<dbReference type="InterPro" id="IPR000477">
    <property type="entry name" value="RT_dom"/>
</dbReference>